<sequence>MEKSEKKLSALAKAWLWLLGIVLAAAALFFVIGGGKLISLGGSWYFLIAGIVLLLAAIQFFRQRPAGAWLYLIAFAGTIIWSLFDVGLNYWGLISRLLAMTFGAFVITASLPLLNKAAGRSAATGKSLAAAAVFLVAGLAGFGSMFSIHPEITSAKPAASRVAVTPETEQKNWSHYGNTAGNSRFAALDQINVDNVDNLQVAWTYHTGDIPMSTGSGAEDQLTPLQVGDKVYLCTAKNNVIALDADTGKEVWRHDVNANVGGVWERCRGLAYFDATQPVVQPSVDGSTPVPPASLPEGAVCATRIIMNSIDANLYEFDAQTGESCTDFGTNGVVDLKAGMGPLGNKAYYTMTSAPTMAGTTIVLGGRVADNVQVDMPGGVLRGFDVMTGAQRWSFDTGSATPNAALTDGENYTRSSANNWAGSTYDAASNTVYFPLGSPSVDLYGVTRSDIDHEYGASVLALDATTGTEKWHFQTVHNDLWDFDLPMAPSLIDFPEADGTKVPALVIGTKSGQLYVLDRYTGKPLTKVEEKPVKAANIPNEPYAMTQPVSVGMPQIGNQLLHESDMWGATPFDQLLCRISFKSMRYEGLYTAPGTDLSLSFPGSLGGMNWGGLSTDPNNDLIFVNDMRLGLWVQMFPQEKKAALSDGGESPNAGMGEVPLGGTPYAVVKNRFLSQLGIPCQKPPFGTLSAIDMKTQKIVWQVPVGTVQDTGPLGIKMGMPIPVGMPTLGGSLVTQGGLIFFAGTQDFYLRAWDEATGKEIWKSRLPVGSQGGPMTYKSPKTGKQYVVISAGGARQSMQRGDYVIAYALPDQN</sequence>
<feature type="transmembrane region" description="Helical" evidence="10">
    <location>
        <begin position="44"/>
        <end position="61"/>
    </location>
</feature>
<evidence type="ECO:0000259" key="11">
    <source>
        <dbReference type="Pfam" id="PF01011"/>
    </source>
</evidence>
<evidence type="ECO:0000256" key="2">
    <source>
        <dbReference type="ARBA" id="ARBA00004651"/>
    </source>
</evidence>
<evidence type="ECO:0000313" key="12">
    <source>
        <dbReference type="EMBL" id="TPW28901.1"/>
    </source>
</evidence>
<dbReference type="Pfam" id="PF01011">
    <property type="entry name" value="PQQ"/>
    <property type="match status" value="1"/>
</dbReference>
<evidence type="ECO:0000256" key="3">
    <source>
        <dbReference type="ARBA" id="ARBA00008156"/>
    </source>
</evidence>
<dbReference type="EC" id="1.1.-.-" evidence="12"/>
<protein>
    <submittedName>
        <fullName evidence="12">Membrane-bound PQQ-dependent dehydrogenase, glucose/quinate/shikimate family</fullName>
        <ecNumber evidence="12">1.1.-.-</ecNumber>
    </submittedName>
</protein>
<dbReference type="GO" id="GO:0016614">
    <property type="term" value="F:oxidoreductase activity, acting on CH-OH group of donors"/>
    <property type="evidence" value="ECO:0007669"/>
    <property type="project" value="InterPro"/>
</dbReference>
<evidence type="ECO:0000256" key="6">
    <source>
        <dbReference type="ARBA" id="ARBA00022891"/>
    </source>
</evidence>
<feature type="transmembrane region" description="Helical" evidence="10">
    <location>
        <begin position="90"/>
        <end position="115"/>
    </location>
</feature>
<feature type="transmembrane region" description="Helical" evidence="10">
    <location>
        <begin position="127"/>
        <end position="148"/>
    </location>
</feature>
<keyword evidence="9 10" id="KW-0472">Membrane</keyword>
<dbReference type="InterPro" id="IPR018391">
    <property type="entry name" value="PQQ_b-propeller_rpt"/>
</dbReference>
<dbReference type="PANTHER" id="PTHR32303:SF4">
    <property type="entry name" value="QUINOPROTEIN GLUCOSE DEHYDROGENASE"/>
    <property type="match status" value="1"/>
</dbReference>
<proteinExistence type="inferred from homology"/>
<dbReference type="PROSITE" id="PS00364">
    <property type="entry name" value="BACTERIAL_PQQ_2"/>
    <property type="match status" value="1"/>
</dbReference>
<evidence type="ECO:0000256" key="7">
    <source>
        <dbReference type="ARBA" id="ARBA00022989"/>
    </source>
</evidence>
<evidence type="ECO:0000256" key="1">
    <source>
        <dbReference type="ARBA" id="ARBA00001931"/>
    </source>
</evidence>
<dbReference type="InterPro" id="IPR017511">
    <property type="entry name" value="PQQ_mDH"/>
</dbReference>
<dbReference type="Gene3D" id="2.140.10.10">
    <property type="entry name" value="Quinoprotein alcohol dehydrogenase-like superfamily"/>
    <property type="match status" value="2"/>
</dbReference>
<accession>A0A506U729</accession>
<dbReference type="SMART" id="SM00564">
    <property type="entry name" value="PQQ"/>
    <property type="match status" value="6"/>
</dbReference>
<feature type="transmembrane region" description="Helical" evidence="10">
    <location>
        <begin position="68"/>
        <end position="84"/>
    </location>
</feature>
<dbReference type="SUPFAM" id="SSF50998">
    <property type="entry name" value="Quinoprotein alcohol dehydrogenase-like"/>
    <property type="match status" value="1"/>
</dbReference>
<evidence type="ECO:0000256" key="9">
    <source>
        <dbReference type="ARBA" id="ARBA00023136"/>
    </source>
</evidence>
<keyword evidence="13" id="KW-1185">Reference proteome</keyword>
<dbReference type="Proteomes" id="UP000318801">
    <property type="component" value="Unassembled WGS sequence"/>
</dbReference>
<dbReference type="RefSeq" id="WP_141150100.1">
    <property type="nucleotide sequence ID" value="NZ_VHLG01000011.1"/>
</dbReference>
<name>A0A506U729_9HYPH</name>
<keyword evidence="4" id="KW-1003">Cell membrane</keyword>
<dbReference type="GO" id="GO:0030288">
    <property type="term" value="C:outer membrane-bounded periplasmic space"/>
    <property type="evidence" value="ECO:0007669"/>
    <property type="project" value="InterPro"/>
</dbReference>
<organism evidence="12 13">
    <name type="scientific">Martelella alba</name>
    <dbReference type="NCBI Taxonomy" id="2590451"/>
    <lineage>
        <taxon>Bacteria</taxon>
        <taxon>Pseudomonadati</taxon>
        <taxon>Pseudomonadota</taxon>
        <taxon>Alphaproteobacteria</taxon>
        <taxon>Hyphomicrobiales</taxon>
        <taxon>Aurantimonadaceae</taxon>
        <taxon>Martelella</taxon>
    </lineage>
</organism>
<dbReference type="OrthoDB" id="9794322at2"/>
<dbReference type="CDD" id="cd10280">
    <property type="entry name" value="PQQ_mGDH"/>
    <property type="match status" value="1"/>
</dbReference>
<feature type="domain" description="Pyrrolo-quinoline quinone repeat" evidence="11">
    <location>
        <begin position="173"/>
        <end position="786"/>
    </location>
</feature>
<comment type="similarity">
    <text evidence="3">Belongs to the bacterial PQQ dehydrogenase family.</text>
</comment>
<keyword evidence="6" id="KW-0634">PQQ</keyword>
<evidence type="ECO:0000256" key="4">
    <source>
        <dbReference type="ARBA" id="ARBA00022475"/>
    </source>
</evidence>
<comment type="subcellular location">
    <subcellularLocation>
        <location evidence="2">Cell membrane</location>
        <topology evidence="2">Multi-pass membrane protein</topology>
    </subcellularLocation>
</comment>
<dbReference type="PANTHER" id="PTHR32303">
    <property type="entry name" value="QUINOPROTEIN ALCOHOL DEHYDROGENASE (CYTOCHROME C)"/>
    <property type="match status" value="1"/>
</dbReference>
<keyword evidence="8 12" id="KW-0560">Oxidoreductase</keyword>
<evidence type="ECO:0000256" key="10">
    <source>
        <dbReference type="SAM" id="Phobius"/>
    </source>
</evidence>
<dbReference type="GO" id="GO:0048038">
    <property type="term" value="F:quinone binding"/>
    <property type="evidence" value="ECO:0007669"/>
    <property type="project" value="InterPro"/>
</dbReference>
<evidence type="ECO:0000256" key="8">
    <source>
        <dbReference type="ARBA" id="ARBA00023002"/>
    </source>
</evidence>
<keyword evidence="5 10" id="KW-0812">Transmembrane</keyword>
<dbReference type="GO" id="GO:0005886">
    <property type="term" value="C:plasma membrane"/>
    <property type="evidence" value="ECO:0007669"/>
    <property type="project" value="UniProtKB-SubCell"/>
</dbReference>
<evidence type="ECO:0000256" key="5">
    <source>
        <dbReference type="ARBA" id="ARBA00022692"/>
    </source>
</evidence>
<feature type="transmembrane region" description="Helical" evidence="10">
    <location>
        <begin position="12"/>
        <end position="32"/>
    </location>
</feature>
<dbReference type="InterPro" id="IPR011047">
    <property type="entry name" value="Quinoprotein_ADH-like_sf"/>
</dbReference>
<dbReference type="AlphaFoldDB" id="A0A506U729"/>
<comment type="caution">
    <text evidence="12">The sequence shown here is derived from an EMBL/GenBank/DDBJ whole genome shotgun (WGS) entry which is preliminary data.</text>
</comment>
<reference evidence="12 13" key="1">
    <citation type="submission" date="2019-06" db="EMBL/GenBank/DDBJ databases">
        <authorList>
            <person name="Li M."/>
        </authorList>
    </citation>
    <scope>NUCLEOTIDE SEQUENCE [LARGE SCALE GENOMIC DNA]</scope>
    <source>
        <strain evidence="12 13">BGMRC2036</strain>
    </source>
</reference>
<dbReference type="InterPro" id="IPR001479">
    <property type="entry name" value="Quinoprotein_DH_CS"/>
</dbReference>
<evidence type="ECO:0000313" key="13">
    <source>
        <dbReference type="Proteomes" id="UP000318801"/>
    </source>
</evidence>
<comment type="cofactor">
    <cofactor evidence="1">
        <name>pyrroloquinoline quinone</name>
        <dbReference type="ChEBI" id="CHEBI:58442"/>
    </cofactor>
</comment>
<keyword evidence="7 10" id="KW-1133">Transmembrane helix</keyword>
<gene>
    <name evidence="12" type="ORF">FJU08_16390</name>
</gene>
<dbReference type="InterPro" id="IPR002372">
    <property type="entry name" value="PQQ_rpt_dom"/>
</dbReference>
<dbReference type="NCBIfam" id="TIGR03074">
    <property type="entry name" value="PQQ_membr_DH"/>
    <property type="match status" value="1"/>
</dbReference>
<dbReference type="EMBL" id="VHLG01000011">
    <property type="protein sequence ID" value="TPW28901.1"/>
    <property type="molecule type" value="Genomic_DNA"/>
</dbReference>